<comment type="caution">
    <text evidence="6">The sequence shown here is derived from an EMBL/GenBank/DDBJ whole genome shotgun (WGS) entry which is preliminary data.</text>
</comment>
<dbReference type="PANTHER" id="PTHR24171">
    <property type="entry name" value="ANKYRIN REPEAT DOMAIN-CONTAINING PROTEIN 39-RELATED"/>
    <property type="match status" value="1"/>
</dbReference>
<feature type="repeat" description="ANK" evidence="3">
    <location>
        <begin position="734"/>
        <end position="766"/>
    </location>
</feature>
<evidence type="ECO:0000256" key="1">
    <source>
        <dbReference type="ARBA" id="ARBA00022737"/>
    </source>
</evidence>
<dbReference type="SMART" id="SM00248">
    <property type="entry name" value="ANK"/>
    <property type="match status" value="13"/>
</dbReference>
<dbReference type="RefSeq" id="XP_066670815.1">
    <property type="nucleotide sequence ID" value="XM_066807197.1"/>
</dbReference>
<dbReference type="InterPro" id="IPR002110">
    <property type="entry name" value="Ankyrin_rpt"/>
</dbReference>
<dbReference type="GeneID" id="92040257"/>
<dbReference type="PANTHER" id="PTHR24171:SF10">
    <property type="entry name" value="ANKYRIN REPEAT DOMAIN-CONTAINING PROTEIN 29-LIKE"/>
    <property type="match status" value="1"/>
</dbReference>
<evidence type="ECO:0000256" key="3">
    <source>
        <dbReference type="PROSITE-ProRule" id="PRU00023"/>
    </source>
</evidence>
<accession>A0ABR1WXN0</accession>
<dbReference type="Gene3D" id="3.40.50.300">
    <property type="entry name" value="P-loop containing nucleotide triphosphate hydrolases"/>
    <property type="match status" value="1"/>
</dbReference>
<dbReference type="PROSITE" id="PS50088">
    <property type="entry name" value="ANK_REPEAT"/>
    <property type="match status" value="9"/>
</dbReference>
<organism evidence="6 7">
    <name type="scientific">Apiospora hydei</name>
    <dbReference type="NCBI Taxonomy" id="1337664"/>
    <lineage>
        <taxon>Eukaryota</taxon>
        <taxon>Fungi</taxon>
        <taxon>Dikarya</taxon>
        <taxon>Ascomycota</taxon>
        <taxon>Pezizomycotina</taxon>
        <taxon>Sordariomycetes</taxon>
        <taxon>Xylariomycetidae</taxon>
        <taxon>Amphisphaeriales</taxon>
        <taxon>Apiosporaceae</taxon>
        <taxon>Apiospora</taxon>
    </lineage>
</organism>
<feature type="repeat" description="ANK" evidence="3">
    <location>
        <begin position="771"/>
        <end position="803"/>
    </location>
</feature>
<feature type="repeat" description="ANK" evidence="3">
    <location>
        <begin position="804"/>
        <end position="836"/>
    </location>
</feature>
<dbReference type="Gene3D" id="1.25.40.20">
    <property type="entry name" value="Ankyrin repeat-containing domain"/>
    <property type="match status" value="2"/>
</dbReference>
<evidence type="ECO:0008006" key="8">
    <source>
        <dbReference type="Google" id="ProtNLM"/>
    </source>
</evidence>
<evidence type="ECO:0000259" key="4">
    <source>
        <dbReference type="Pfam" id="PF22939"/>
    </source>
</evidence>
<dbReference type="Pfam" id="PF24883">
    <property type="entry name" value="NPHP3_N"/>
    <property type="match status" value="1"/>
</dbReference>
<evidence type="ECO:0000313" key="6">
    <source>
        <dbReference type="EMBL" id="KAK8087921.1"/>
    </source>
</evidence>
<proteinExistence type="predicted"/>
<feature type="repeat" description="ANK" evidence="3">
    <location>
        <begin position="668"/>
        <end position="700"/>
    </location>
</feature>
<name>A0ABR1WXN0_9PEZI</name>
<keyword evidence="2 3" id="KW-0040">ANK repeat</keyword>
<reference evidence="6 7" key="1">
    <citation type="submission" date="2023-01" db="EMBL/GenBank/DDBJ databases">
        <title>Analysis of 21 Apiospora genomes using comparative genomics revels a genus with tremendous synthesis potential of carbohydrate active enzymes and secondary metabolites.</title>
        <authorList>
            <person name="Sorensen T."/>
        </authorList>
    </citation>
    <scope>NUCLEOTIDE SEQUENCE [LARGE SCALE GENOMIC DNA]</scope>
    <source>
        <strain evidence="6 7">CBS 114990</strain>
    </source>
</reference>
<dbReference type="PROSITE" id="PS50297">
    <property type="entry name" value="ANK_REP_REGION"/>
    <property type="match status" value="9"/>
</dbReference>
<sequence length="1086" mass="121527">MSFGFSVGDFLAVIELANKIRRDFVGAPKQFQDISMEIRNLDYAIQDVNVFISEDDTITKAQEKELHSIRDSCQNVLKDCQDLLTKYSGLELSAKGLKGRTRRAWQRLTSEPTDVRDLRARITSNITQLSRVSEGFTRDNVVRLVKGQDELARRQDQQENQEILDWLTPIDFAAQQSDYIRRRQPGTGQWLLDSPEYRKWVGAKKEALFFPGIPGAGKTILSSIIVENLQNTFHGDSSIGICYVYCNFRRNDEQTLDSLIASLLKQLARGQSPFPGSVKDLYDRNKEQWSRPSTDELLAAAYSRVYIVIDALDECLATGGCRSRLIFELKRLQASLGANILITSRFIPEITAQFVDAVQVEIRASESDISTYLNGHLPHLPSFVSRDPKLQAEIKKCIMKCVDGMFLLAQLHLDSLRGKRSPKAVRTALEKLAKGSNAYDAAYHDAMTRINGQITDEAMLAHQTLSWITCAKRPLKTIELQHALGVELNEPGLDEDNLPDLQDLVSKCCGLVTIDEESDIVRLVHYTTQEYFERTQTDWFPDAQSAIAETCTTYLAFNVFEIIIGEKHACSILHSQYRPTFLLNDSKVEAAVQGLLAKPKWLNDNGYSQVFPRQMTGLHLAALLGLHDTVSVLIQCQNLHGMSYNNRTPLSYAPEKGYEAKVDMIDQDGRTPLSYAACGGHEAVVCILLDYKAEVNFKNEDGRTLLSIAVENGDETVVRLLLEHKAEVDSIDQDGRTPVLFAVWGGHEAVLHLLLEYKAEVDSNKMDGIYAGRTPLSFAAEYGDEAVVRLLLEHKANVDAADQNGTTPLLFAVLGEHEVIIGLLLEYKAKADLKDKFNRTPLSHAAWGGQEAVVRLLLEHKAEVDSRATGKFAGRTPLSFAAEDRHEDVVRILLEQDVEVDSKDQFSRTPLSYAAESGNVEVVRQLLRQKAEVDSKGGNDWTPISCGAWDRHEAVVRLLLEYKAEVDSRDQFGRTPLSYAAWGGYEAVVRLLLEYEANPWLNDHCNWPPLFYAIEKASVEVFGLLLGKHWNNANMTDRYGSTLLSIAARFGRRDIVAYISGIADVDITTADNFNCSSFGGLRNGVM</sequence>
<evidence type="ECO:0000256" key="2">
    <source>
        <dbReference type="ARBA" id="ARBA00023043"/>
    </source>
</evidence>
<dbReference type="Pfam" id="PF22939">
    <property type="entry name" value="WHD_GPIID"/>
    <property type="match status" value="1"/>
</dbReference>
<gene>
    <name evidence="6" type="ORF">PG997_002882</name>
</gene>
<dbReference type="InterPro" id="IPR054471">
    <property type="entry name" value="GPIID_WHD"/>
</dbReference>
<dbReference type="EMBL" id="JAQQWN010000004">
    <property type="protein sequence ID" value="KAK8087921.1"/>
    <property type="molecule type" value="Genomic_DNA"/>
</dbReference>
<evidence type="ECO:0000313" key="7">
    <source>
        <dbReference type="Proteomes" id="UP001433268"/>
    </source>
</evidence>
<dbReference type="InterPro" id="IPR036770">
    <property type="entry name" value="Ankyrin_rpt-contain_sf"/>
</dbReference>
<dbReference type="Pfam" id="PF00023">
    <property type="entry name" value="Ank"/>
    <property type="match status" value="1"/>
</dbReference>
<dbReference type="InterPro" id="IPR056884">
    <property type="entry name" value="NPHP3-like_N"/>
</dbReference>
<dbReference type="InterPro" id="IPR027417">
    <property type="entry name" value="P-loop_NTPase"/>
</dbReference>
<keyword evidence="1" id="KW-0677">Repeat</keyword>
<dbReference type="Proteomes" id="UP001433268">
    <property type="component" value="Unassembled WGS sequence"/>
</dbReference>
<feature type="repeat" description="ANK" evidence="3">
    <location>
        <begin position="873"/>
        <end position="905"/>
    </location>
</feature>
<feature type="repeat" description="ANK" evidence="3">
    <location>
        <begin position="837"/>
        <end position="869"/>
    </location>
</feature>
<feature type="domain" description="Nephrocystin 3-like N-terminal" evidence="5">
    <location>
        <begin position="186"/>
        <end position="345"/>
    </location>
</feature>
<feature type="repeat" description="ANK" evidence="3">
    <location>
        <begin position="701"/>
        <end position="733"/>
    </location>
</feature>
<keyword evidence="7" id="KW-1185">Reference proteome</keyword>
<feature type="domain" description="GPI inositol-deacylase winged helix" evidence="4">
    <location>
        <begin position="458"/>
        <end position="533"/>
    </location>
</feature>
<dbReference type="SUPFAM" id="SSF48403">
    <property type="entry name" value="Ankyrin repeat"/>
    <property type="match status" value="2"/>
</dbReference>
<protein>
    <recommendedName>
        <fullName evidence="8">NACHT domain-containing protein</fullName>
    </recommendedName>
</protein>
<dbReference type="SUPFAM" id="SSF52540">
    <property type="entry name" value="P-loop containing nucleoside triphosphate hydrolases"/>
    <property type="match status" value="1"/>
</dbReference>
<evidence type="ECO:0000259" key="5">
    <source>
        <dbReference type="Pfam" id="PF24883"/>
    </source>
</evidence>
<feature type="repeat" description="ANK" evidence="3">
    <location>
        <begin position="972"/>
        <end position="1004"/>
    </location>
</feature>
<dbReference type="Pfam" id="PF12796">
    <property type="entry name" value="Ank_2"/>
    <property type="match status" value="3"/>
</dbReference>
<feature type="repeat" description="ANK" evidence="3">
    <location>
        <begin position="906"/>
        <end position="938"/>
    </location>
</feature>